<evidence type="ECO:0000256" key="1">
    <source>
        <dbReference type="SAM" id="MobiDB-lite"/>
    </source>
</evidence>
<protein>
    <submittedName>
        <fullName evidence="2">Putative RNA-binding Zn-ribbon protein involved in translation (DUF1610 family)</fullName>
    </submittedName>
</protein>
<reference evidence="2 3" key="1">
    <citation type="submission" date="2020-07" db="EMBL/GenBank/DDBJ databases">
        <title>Sequencing the genomes of 1000 actinobacteria strains.</title>
        <authorList>
            <person name="Klenk H.-P."/>
        </authorList>
    </citation>
    <scope>NUCLEOTIDE SEQUENCE [LARGE SCALE GENOMIC DNA]</scope>
    <source>
        <strain evidence="2 3">DSM 26341</strain>
    </source>
</reference>
<name>A0A7Z0CZB1_9MICO</name>
<evidence type="ECO:0000313" key="2">
    <source>
        <dbReference type="EMBL" id="NYI66099.1"/>
    </source>
</evidence>
<accession>A0A7Z0CZB1</accession>
<feature type="compositionally biased region" description="Basic and acidic residues" evidence="1">
    <location>
        <begin position="1"/>
        <end position="14"/>
    </location>
</feature>
<dbReference type="EMBL" id="JACBZP010000001">
    <property type="protein sequence ID" value="NYI66099.1"/>
    <property type="molecule type" value="Genomic_DNA"/>
</dbReference>
<feature type="region of interest" description="Disordered" evidence="1">
    <location>
        <begin position="1"/>
        <end position="26"/>
    </location>
</feature>
<dbReference type="Proteomes" id="UP000539111">
    <property type="component" value="Unassembled WGS sequence"/>
</dbReference>
<dbReference type="AlphaFoldDB" id="A0A7Z0CZB1"/>
<organism evidence="2 3">
    <name type="scientific">Spelaeicoccus albus</name>
    <dbReference type="NCBI Taxonomy" id="1280376"/>
    <lineage>
        <taxon>Bacteria</taxon>
        <taxon>Bacillati</taxon>
        <taxon>Actinomycetota</taxon>
        <taxon>Actinomycetes</taxon>
        <taxon>Micrococcales</taxon>
        <taxon>Brevibacteriaceae</taxon>
        <taxon>Spelaeicoccus</taxon>
    </lineage>
</organism>
<comment type="caution">
    <text evidence="2">The sequence shown here is derived from an EMBL/GenBank/DDBJ whole genome shotgun (WGS) entry which is preliminary data.</text>
</comment>
<sequence>MTMESTRNDRDERCPSSGEPIGRMIESPATDNWYIQCPTCGMKWAGGSTTLSEHNRP</sequence>
<gene>
    <name evidence="2" type="ORF">BJY26_000405</name>
</gene>
<evidence type="ECO:0000313" key="3">
    <source>
        <dbReference type="Proteomes" id="UP000539111"/>
    </source>
</evidence>
<proteinExistence type="predicted"/>
<keyword evidence="3" id="KW-1185">Reference proteome</keyword>